<feature type="signal peptide" evidence="10">
    <location>
        <begin position="1"/>
        <end position="19"/>
    </location>
</feature>
<dbReference type="NCBIfam" id="TIGR02802">
    <property type="entry name" value="Pal_lipo"/>
    <property type="match status" value="1"/>
</dbReference>
<evidence type="ECO:0000256" key="9">
    <source>
        <dbReference type="SAM" id="MobiDB-lite"/>
    </source>
</evidence>
<organism evidence="12 13">
    <name type="scientific">Sphingomonas sanxanigenens</name>
    <dbReference type="NCBI Taxonomy" id="397260"/>
    <lineage>
        <taxon>Bacteria</taxon>
        <taxon>Pseudomonadati</taxon>
        <taxon>Pseudomonadota</taxon>
        <taxon>Alphaproteobacteria</taxon>
        <taxon>Sphingomonadales</taxon>
        <taxon>Sphingomonadaceae</taxon>
        <taxon>Sphingomonas</taxon>
    </lineage>
</organism>
<dbReference type="AlphaFoldDB" id="A0A2W5A9Z0"/>
<dbReference type="InterPro" id="IPR039001">
    <property type="entry name" value="Pal"/>
</dbReference>
<evidence type="ECO:0000256" key="6">
    <source>
        <dbReference type="ARBA" id="ARBA00023288"/>
    </source>
</evidence>
<name>A0A2W5A9Z0_9SPHN</name>
<dbReference type="PROSITE" id="PS51257">
    <property type="entry name" value="PROKAR_LIPOPROTEIN"/>
    <property type="match status" value="1"/>
</dbReference>
<keyword evidence="3 8" id="KW-0472">Membrane</keyword>
<dbReference type="HAMAP" id="MF_02204">
    <property type="entry name" value="Pal"/>
    <property type="match status" value="1"/>
</dbReference>
<dbReference type="PANTHER" id="PTHR30329:SF21">
    <property type="entry name" value="LIPOPROTEIN YIAD-RELATED"/>
    <property type="match status" value="1"/>
</dbReference>
<protein>
    <recommendedName>
        <fullName evidence="8">Peptidoglycan-associated lipoprotein</fullName>
        <shortName evidence="8">PAL</shortName>
    </recommendedName>
</protein>
<keyword evidence="7 8" id="KW-0131">Cell cycle</keyword>
<evidence type="ECO:0000256" key="1">
    <source>
        <dbReference type="ARBA" id="ARBA00022618"/>
    </source>
</evidence>
<dbReference type="SUPFAM" id="SSF103088">
    <property type="entry name" value="OmpA-like"/>
    <property type="match status" value="1"/>
</dbReference>
<evidence type="ECO:0000256" key="10">
    <source>
        <dbReference type="SAM" id="SignalP"/>
    </source>
</evidence>
<dbReference type="Gene3D" id="3.30.1330.60">
    <property type="entry name" value="OmpA-like domain"/>
    <property type="match status" value="1"/>
</dbReference>
<dbReference type="PRINTS" id="PR01023">
    <property type="entry name" value="NAFLGMOTY"/>
</dbReference>
<dbReference type="InterPro" id="IPR050330">
    <property type="entry name" value="Bact_OuterMem_StrucFunc"/>
</dbReference>
<feature type="region of interest" description="Disordered" evidence="9">
    <location>
        <begin position="23"/>
        <end position="56"/>
    </location>
</feature>
<evidence type="ECO:0000256" key="8">
    <source>
        <dbReference type="HAMAP-Rule" id="MF_02204"/>
    </source>
</evidence>
<keyword evidence="5 8" id="KW-0998">Cell outer membrane</keyword>
<evidence type="ECO:0000256" key="3">
    <source>
        <dbReference type="ARBA" id="ARBA00023136"/>
    </source>
</evidence>
<keyword evidence="4 8" id="KW-0564">Palmitate</keyword>
<evidence type="ECO:0000256" key="5">
    <source>
        <dbReference type="ARBA" id="ARBA00023237"/>
    </source>
</evidence>
<comment type="subcellular location">
    <subcellularLocation>
        <location evidence="8">Cell outer membrane</location>
        <topology evidence="8">Lipid-anchor</topology>
    </subcellularLocation>
</comment>
<dbReference type="Proteomes" id="UP000249066">
    <property type="component" value="Unassembled WGS sequence"/>
</dbReference>
<comment type="function">
    <text evidence="8">Part of the Tol-Pal system, which plays a role in outer membrane invagination during cell division and is important for maintaining outer membrane integrity.</text>
</comment>
<evidence type="ECO:0000313" key="12">
    <source>
        <dbReference type="EMBL" id="PZO90136.1"/>
    </source>
</evidence>
<dbReference type="PRINTS" id="PR01021">
    <property type="entry name" value="OMPADOMAIN"/>
</dbReference>
<sequence>MLKMTPTRLLIAASLIAVAGCAKKPPKELPPAPPTETAPAPDTNTAPPPGPVQSTIVPGSKEDFLQKVQSDTVHFATDSSDVDAENKAILDSQARWLSQYANVRITIEGHCDERGTREYNLALGERRANAAKDYLVAAGVSPSRINVISYGKERPIALGSDEGAWAQNRRAVTVVIG</sequence>
<dbReference type="InterPro" id="IPR006665">
    <property type="entry name" value="OmpA-like"/>
</dbReference>
<dbReference type="GO" id="GO:0009279">
    <property type="term" value="C:cell outer membrane"/>
    <property type="evidence" value="ECO:0007669"/>
    <property type="project" value="UniProtKB-SubCell"/>
</dbReference>
<comment type="subunit">
    <text evidence="8">The Tol-Pal system is composed of five core proteins: the inner membrane proteins TolA, TolQ and TolR, the periplasmic protein TolB and the outer membrane protein Pal. They form a network linking the inner and outer membranes and the peptidoglycan layer.</text>
</comment>
<dbReference type="PANTHER" id="PTHR30329">
    <property type="entry name" value="STATOR ELEMENT OF FLAGELLAR MOTOR COMPLEX"/>
    <property type="match status" value="1"/>
</dbReference>
<dbReference type="PROSITE" id="PS51123">
    <property type="entry name" value="OMPA_2"/>
    <property type="match status" value="1"/>
</dbReference>
<proteinExistence type="inferred from homology"/>
<comment type="caution">
    <text evidence="12">The sequence shown here is derived from an EMBL/GenBank/DDBJ whole genome shotgun (WGS) entry which is preliminary data.</text>
</comment>
<comment type="similarity">
    <text evidence="8">Belongs to the Pal lipoprotein family.</text>
</comment>
<dbReference type="GO" id="GO:0051301">
    <property type="term" value="P:cell division"/>
    <property type="evidence" value="ECO:0007669"/>
    <property type="project" value="UniProtKB-UniRule"/>
</dbReference>
<keyword evidence="1 8" id="KW-0132">Cell division</keyword>
<dbReference type="EMBL" id="QFNN01000035">
    <property type="protein sequence ID" value="PZO90136.1"/>
    <property type="molecule type" value="Genomic_DNA"/>
</dbReference>
<evidence type="ECO:0000313" key="13">
    <source>
        <dbReference type="Proteomes" id="UP000249066"/>
    </source>
</evidence>
<accession>A0A2W5A9Z0</accession>
<evidence type="ECO:0000256" key="4">
    <source>
        <dbReference type="ARBA" id="ARBA00023139"/>
    </source>
</evidence>
<evidence type="ECO:0000256" key="7">
    <source>
        <dbReference type="ARBA" id="ARBA00023306"/>
    </source>
</evidence>
<feature type="chain" id="PRO_5015996231" description="Peptidoglycan-associated lipoprotein" evidence="10">
    <location>
        <begin position="20"/>
        <end position="177"/>
    </location>
</feature>
<reference evidence="12 13" key="1">
    <citation type="submission" date="2017-08" db="EMBL/GenBank/DDBJ databases">
        <title>Infants hospitalized years apart are colonized by the same room-sourced microbial strains.</title>
        <authorList>
            <person name="Brooks B."/>
            <person name="Olm M.R."/>
            <person name="Firek B.A."/>
            <person name="Baker R."/>
            <person name="Thomas B.C."/>
            <person name="Morowitz M.J."/>
            <person name="Banfield J.F."/>
        </authorList>
    </citation>
    <scope>NUCLEOTIDE SEQUENCE [LARGE SCALE GENOMIC DNA]</scope>
    <source>
        <strain evidence="12">S2_018_000_R2_101</strain>
    </source>
</reference>
<dbReference type="InterPro" id="IPR014169">
    <property type="entry name" value="Pal_lipo_C"/>
</dbReference>
<evidence type="ECO:0000259" key="11">
    <source>
        <dbReference type="PROSITE" id="PS51123"/>
    </source>
</evidence>
<feature type="domain" description="OmpA-like" evidence="11">
    <location>
        <begin position="62"/>
        <end position="177"/>
    </location>
</feature>
<keyword evidence="6 8" id="KW-0449">Lipoprotein</keyword>
<evidence type="ECO:0000256" key="2">
    <source>
        <dbReference type="ARBA" id="ARBA00022729"/>
    </source>
</evidence>
<dbReference type="CDD" id="cd07185">
    <property type="entry name" value="OmpA_C-like"/>
    <property type="match status" value="1"/>
</dbReference>
<dbReference type="InterPro" id="IPR036737">
    <property type="entry name" value="OmpA-like_sf"/>
</dbReference>
<dbReference type="Pfam" id="PF00691">
    <property type="entry name" value="OmpA"/>
    <property type="match status" value="1"/>
</dbReference>
<gene>
    <name evidence="8 12" type="primary">pal</name>
    <name evidence="12" type="ORF">DI623_07760</name>
</gene>
<dbReference type="InterPro" id="IPR006664">
    <property type="entry name" value="OMP_bac"/>
</dbReference>
<keyword evidence="2 8" id="KW-0732">Signal</keyword>